<reference evidence="1" key="1">
    <citation type="submission" date="2014-05" db="EMBL/GenBank/DDBJ databases">
        <authorList>
            <person name="Chronopoulou M."/>
        </authorList>
    </citation>
    <scope>NUCLEOTIDE SEQUENCE</scope>
    <source>
        <tissue evidence="1">Whole organism</tissue>
    </source>
</reference>
<dbReference type="EMBL" id="HACA01022380">
    <property type="protein sequence ID" value="CDW39741.1"/>
    <property type="molecule type" value="Transcribed_RNA"/>
</dbReference>
<evidence type="ECO:0000313" key="1">
    <source>
        <dbReference type="EMBL" id="CDW39741.1"/>
    </source>
</evidence>
<organism evidence="1">
    <name type="scientific">Lepeophtheirus salmonis</name>
    <name type="common">Salmon louse</name>
    <name type="synonym">Caligus salmonis</name>
    <dbReference type="NCBI Taxonomy" id="72036"/>
    <lineage>
        <taxon>Eukaryota</taxon>
        <taxon>Metazoa</taxon>
        <taxon>Ecdysozoa</taxon>
        <taxon>Arthropoda</taxon>
        <taxon>Crustacea</taxon>
        <taxon>Multicrustacea</taxon>
        <taxon>Hexanauplia</taxon>
        <taxon>Copepoda</taxon>
        <taxon>Siphonostomatoida</taxon>
        <taxon>Caligidae</taxon>
        <taxon>Lepeophtheirus</taxon>
    </lineage>
</organism>
<proteinExistence type="predicted"/>
<protein>
    <submittedName>
        <fullName evidence="1">Uncharacterized protein</fullName>
    </submittedName>
</protein>
<sequence>MIICKPFFKTKRNRKNTMFRILSRLQLCCLPEVVCTLLMI</sequence>
<name>A0A0K2UPT2_LEPSM</name>
<dbReference type="AlphaFoldDB" id="A0A0K2UPT2"/>
<accession>A0A0K2UPT2</accession>